<comment type="subcellular location">
    <subcellularLocation>
        <location evidence="1">Membrane</location>
        <topology evidence="1">Multi-pass membrane protein</topology>
    </subcellularLocation>
</comment>
<comment type="similarity">
    <text evidence="2">Belongs to the YSL (TC 2.A.67.2) family.</text>
</comment>
<evidence type="ECO:0000256" key="2">
    <source>
        <dbReference type="ARBA" id="ARBA00010276"/>
    </source>
</evidence>
<keyword evidence="3" id="KW-0813">Transport</keyword>
<evidence type="ECO:0000256" key="4">
    <source>
        <dbReference type="ARBA" id="ARBA00022692"/>
    </source>
</evidence>
<accession>A0A9W7H4L7</accession>
<keyword evidence="6 7" id="KW-0472">Membrane</keyword>
<evidence type="ECO:0000256" key="6">
    <source>
        <dbReference type="ARBA" id="ARBA00023136"/>
    </source>
</evidence>
<dbReference type="AlphaFoldDB" id="A0A9W7H4L7"/>
<dbReference type="Proteomes" id="UP001165190">
    <property type="component" value="Unassembled WGS sequence"/>
</dbReference>
<dbReference type="GO" id="GO:0016020">
    <property type="term" value="C:membrane"/>
    <property type="evidence" value="ECO:0007669"/>
    <property type="project" value="UniProtKB-SubCell"/>
</dbReference>
<protein>
    <submittedName>
        <fullName evidence="8">YELLOW STRIPE like 7</fullName>
    </submittedName>
</protein>
<dbReference type="Pfam" id="PF03169">
    <property type="entry name" value="OPT"/>
    <property type="match status" value="1"/>
</dbReference>
<gene>
    <name evidence="8" type="ORF">HRI_000765700</name>
</gene>
<keyword evidence="9" id="KW-1185">Reference proteome</keyword>
<proteinExistence type="inferred from homology"/>
<sequence length="132" mass="15005">MSELIAKHSWDNGGFKNPSLGWIIGFLFVVSFLGLFFVVPLRKIMIIDFKLTYPSGTATAHLINSFHTPQGSKLAKKQVKTLGKFFSFNFLWGFFQWFFTVGEDCGFASFPTFGLEAYEYKCVKSVHFLFSG</sequence>
<name>A0A9W7H4L7_HIBTR</name>
<keyword evidence="5 7" id="KW-1133">Transmembrane helix</keyword>
<reference evidence="8" key="1">
    <citation type="submission" date="2023-05" db="EMBL/GenBank/DDBJ databases">
        <title>Genome and transcriptome analyses reveal genes involved in the formation of fine ridges on petal epidermal cells in Hibiscus trionum.</title>
        <authorList>
            <person name="Koshimizu S."/>
            <person name="Masuda S."/>
            <person name="Ishii T."/>
            <person name="Shirasu K."/>
            <person name="Hoshino A."/>
            <person name="Arita M."/>
        </authorList>
    </citation>
    <scope>NUCLEOTIDE SEQUENCE</scope>
    <source>
        <strain evidence="8">Hamamatsu line</strain>
    </source>
</reference>
<evidence type="ECO:0000256" key="5">
    <source>
        <dbReference type="ARBA" id="ARBA00022989"/>
    </source>
</evidence>
<evidence type="ECO:0000313" key="8">
    <source>
        <dbReference type="EMBL" id="GMI70964.1"/>
    </source>
</evidence>
<dbReference type="PANTHER" id="PTHR31645">
    <property type="entry name" value="OLIGOPEPTIDE TRANSPORTER YGL114W-RELATED"/>
    <property type="match status" value="1"/>
</dbReference>
<dbReference type="OrthoDB" id="627262at2759"/>
<feature type="transmembrane region" description="Helical" evidence="7">
    <location>
        <begin position="20"/>
        <end position="41"/>
    </location>
</feature>
<evidence type="ECO:0000256" key="7">
    <source>
        <dbReference type="SAM" id="Phobius"/>
    </source>
</evidence>
<dbReference type="InterPro" id="IPR004813">
    <property type="entry name" value="OPT"/>
</dbReference>
<dbReference type="EMBL" id="BSYR01000010">
    <property type="protein sequence ID" value="GMI70964.1"/>
    <property type="molecule type" value="Genomic_DNA"/>
</dbReference>
<evidence type="ECO:0000256" key="1">
    <source>
        <dbReference type="ARBA" id="ARBA00004141"/>
    </source>
</evidence>
<organism evidence="8 9">
    <name type="scientific">Hibiscus trionum</name>
    <name type="common">Flower of an hour</name>
    <dbReference type="NCBI Taxonomy" id="183268"/>
    <lineage>
        <taxon>Eukaryota</taxon>
        <taxon>Viridiplantae</taxon>
        <taxon>Streptophyta</taxon>
        <taxon>Embryophyta</taxon>
        <taxon>Tracheophyta</taxon>
        <taxon>Spermatophyta</taxon>
        <taxon>Magnoliopsida</taxon>
        <taxon>eudicotyledons</taxon>
        <taxon>Gunneridae</taxon>
        <taxon>Pentapetalae</taxon>
        <taxon>rosids</taxon>
        <taxon>malvids</taxon>
        <taxon>Malvales</taxon>
        <taxon>Malvaceae</taxon>
        <taxon>Malvoideae</taxon>
        <taxon>Hibiscus</taxon>
    </lineage>
</organism>
<keyword evidence="4 7" id="KW-0812">Transmembrane</keyword>
<dbReference type="GO" id="GO:0035673">
    <property type="term" value="F:oligopeptide transmembrane transporter activity"/>
    <property type="evidence" value="ECO:0007669"/>
    <property type="project" value="InterPro"/>
</dbReference>
<evidence type="ECO:0000256" key="3">
    <source>
        <dbReference type="ARBA" id="ARBA00022448"/>
    </source>
</evidence>
<dbReference type="InterPro" id="IPR045035">
    <property type="entry name" value="YSL-like"/>
</dbReference>
<evidence type="ECO:0000313" key="9">
    <source>
        <dbReference type="Proteomes" id="UP001165190"/>
    </source>
</evidence>
<dbReference type="PANTHER" id="PTHR31645:SF76">
    <property type="entry name" value="METAL-NICOTIANAMINE TRANSPORTER YSL8-RELATED"/>
    <property type="match status" value="1"/>
</dbReference>
<comment type="caution">
    <text evidence="8">The sequence shown here is derived from an EMBL/GenBank/DDBJ whole genome shotgun (WGS) entry which is preliminary data.</text>
</comment>